<dbReference type="RefSeq" id="WP_196610768.1">
    <property type="nucleotide sequence ID" value="NZ_VRYY01000807.1"/>
</dbReference>
<sequence length="404" mass="46410">MTDASNYSLLLDEIAAELDIPPSKYAQAVQRYTSVGEWLCGDDNSDCMDDPDVYPQGSFRLGTIVRPLKDGKESDYDIDLVFEIKKEKYATTSKEIKERVGTRLNNHGTYRRLLKPEGRRCWTLEYSETDDVGFHLDILPAIPKTPRTGAIHITHRSGNGTYEWSTSNPKGYAQWFEAKNITAFITLEKTQKNMLFESNRELFSSVDDVPNQLIKTPLQRTIQILKRHRDQRFANHPSHSSKPISMIITTLAAQLYSNETTTFEALKNIVFKLDAHANLQQHDFILEKSLADQKLILRTPDDKWIIPNPVAPEENFADRWHENNHERAKMFFQWVKWVREDLVDILAKRSVAQLTESIEPFFGERAVKMASSRLPFLTAPGIITLIPTNTPHIEITNPPKPWSK</sequence>
<dbReference type="Proteomes" id="UP001194469">
    <property type="component" value="Unassembled WGS sequence"/>
</dbReference>
<dbReference type="Pfam" id="PF18144">
    <property type="entry name" value="SMODS"/>
    <property type="match status" value="1"/>
</dbReference>
<comment type="caution">
    <text evidence="2">The sequence shown here is derived from an EMBL/GenBank/DDBJ whole genome shotgun (WGS) entry which is preliminary data.</text>
</comment>
<keyword evidence="3" id="KW-1185">Reference proteome</keyword>
<organism evidence="2 3">
    <name type="scientific">Nitratidesulfovibrio oxamicus</name>
    <dbReference type="NCBI Taxonomy" id="32016"/>
    <lineage>
        <taxon>Bacteria</taxon>
        <taxon>Pseudomonadati</taxon>
        <taxon>Thermodesulfobacteriota</taxon>
        <taxon>Desulfovibrionia</taxon>
        <taxon>Desulfovibrionales</taxon>
        <taxon>Desulfovibrionaceae</taxon>
        <taxon>Nitratidesulfovibrio</taxon>
    </lineage>
</organism>
<dbReference type="InterPro" id="IPR006116">
    <property type="entry name" value="NT_2-5OAS_ClassI-CCAase"/>
</dbReference>
<name>A0ABS0J960_9BACT</name>
<evidence type="ECO:0000256" key="1">
    <source>
        <dbReference type="ARBA" id="ARBA00023118"/>
    </source>
</evidence>
<proteinExistence type="predicted"/>
<evidence type="ECO:0000313" key="3">
    <source>
        <dbReference type="Proteomes" id="UP001194469"/>
    </source>
</evidence>
<dbReference type="EMBL" id="VRYY01000807">
    <property type="protein sequence ID" value="MBG3878993.1"/>
    <property type="molecule type" value="Genomic_DNA"/>
</dbReference>
<dbReference type="CDD" id="cd05400">
    <property type="entry name" value="NT_2-5OAS_ClassI-CCAase"/>
    <property type="match status" value="1"/>
</dbReference>
<evidence type="ECO:0000313" key="2">
    <source>
        <dbReference type="EMBL" id="MBG3878993.1"/>
    </source>
</evidence>
<accession>A0ABS0J960</accession>
<protein>
    <submittedName>
        <fullName evidence="2">Nucleotidyltransferase</fullName>
    </submittedName>
</protein>
<reference evidence="2 3" key="1">
    <citation type="submission" date="2019-08" db="EMBL/GenBank/DDBJ databases">
        <authorList>
            <person name="Luo N."/>
        </authorList>
    </citation>
    <scope>NUCLEOTIDE SEQUENCE [LARGE SCALE GENOMIC DNA]</scope>
    <source>
        <strain evidence="2 3">NCIMB 9442</strain>
    </source>
</reference>
<gene>
    <name evidence="2" type="ORF">FVW20_18840</name>
</gene>
<keyword evidence="1" id="KW-0051">Antiviral defense</keyword>